<proteinExistence type="predicted"/>
<dbReference type="InterPro" id="IPR036663">
    <property type="entry name" value="Fumarylacetoacetase_C_sf"/>
</dbReference>
<dbReference type="EMBL" id="EF079106">
    <property type="protein sequence ID" value="AAU43740.2"/>
    <property type="molecule type" value="Genomic_DNA"/>
</dbReference>
<reference evidence="3" key="3">
    <citation type="submission" date="2006-10" db="EMBL/GenBank/DDBJ databases">
        <authorList>
            <person name="Ma Y."/>
            <person name="Liu L."/>
            <person name="Wang S."/>
            <person name="Wu J."/>
            <person name="Zhao G."/>
            <person name="Liu S."/>
        </authorList>
    </citation>
    <scope>NUCLEOTIDE SEQUENCE</scope>
    <source>
        <plasmid evidence="3">pCNB</plasmid>
    </source>
</reference>
<dbReference type="GO" id="GO:0008684">
    <property type="term" value="F:2-oxopent-4-enoate hydratase activity"/>
    <property type="evidence" value="ECO:0007669"/>
    <property type="project" value="TreeGrafter"/>
</dbReference>
<geneLocation type="plasmid" evidence="3">
    <name>pCNB</name>
</geneLocation>
<dbReference type="PANTHER" id="PTHR30143:SF0">
    <property type="entry name" value="2-KETO-4-PENTENOATE HYDRATASE"/>
    <property type="match status" value="1"/>
</dbReference>
<reference evidence="3" key="2">
    <citation type="journal article" date="2006" name="Appl. Environ. Microbiol.">
        <title>Novel partial reductive pathway for 4-chloronitrobenzene and nitrobenzene degradation in Comamonas sp. strain CNB-1.</title>
        <authorList>
            <person name="Wu J.F."/>
            <person name="Jiang C.Y."/>
            <person name="Wang B.J."/>
            <person name="Ma Y.F."/>
            <person name="Liu Z.P."/>
            <person name="Liu S.J."/>
        </authorList>
    </citation>
    <scope>NUCLEOTIDE SEQUENCE</scope>
    <source>
        <plasmid evidence="3">pCNB</plasmid>
    </source>
</reference>
<dbReference type="SUPFAM" id="SSF56529">
    <property type="entry name" value="FAH"/>
    <property type="match status" value="1"/>
</dbReference>
<dbReference type="Gene3D" id="3.90.850.10">
    <property type="entry name" value="Fumarylacetoacetase-like, C-terminal domain"/>
    <property type="match status" value="1"/>
</dbReference>
<accession>Q5XW75</accession>
<dbReference type="GO" id="GO:0005737">
    <property type="term" value="C:cytoplasm"/>
    <property type="evidence" value="ECO:0007669"/>
    <property type="project" value="TreeGrafter"/>
</dbReference>
<dbReference type="InterPro" id="IPR011234">
    <property type="entry name" value="Fumarylacetoacetase-like_C"/>
</dbReference>
<keyword evidence="1" id="KW-0456">Lyase</keyword>
<evidence type="ECO:0000313" key="3">
    <source>
        <dbReference type="EMBL" id="AAU43740.2"/>
    </source>
</evidence>
<feature type="domain" description="Fumarylacetoacetase-like C-terminal" evidence="2">
    <location>
        <begin position="104"/>
        <end position="238"/>
    </location>
</feature>
<protein>
    <submittedName>
        <fullName evidence="3">Putative 2-keto-4-pentenoate hydratase</fullName>
    </submittedName>
</protein>
<organism evidence="3">
    <name type="scientific">Comamonas testosteroni CNB-1</name>
    <dbReference type="NCBI Taxonomy" id="543891"/>
    <lineage>
        <taxon>Bacteria</taxon>
        <taxon>Pseudomonadati</taxon>
        <taxon>Pseudomonadota</taxon>
        <taxon>Betaproteobacteria</taxon>
        <taxon>Burkholderiales</taxon>
        <taxon>Comamonadaceae</taxon>
        <taxon>Comamonas</taxon>
    </lineage>
</organism>
<dbReference type="RefSeq" id="WP_012478221.1">
    <property type="nucleotide sequence ID" value="NC_010935.1"/>
</dbReference>
<keyword evidence="3" id="KW-0614">Plasmid</keyword>
<dbReference type="InterPro" id="IPR050772">
    <property type="entry name" value="Hydratase-Decarb/MhpD_sf"/>
</dbReference>
<reference evidence="3" key="4">
    <citation type="journal article" date="2007" name="Appl. Environ. Microbiol.">
        <title>Nucleotide sequence of plasmid pCNB1 from Comamonas strain CNB-1 reveals novel genetic organization and evolution for 4-chloronitrobenzene degradation.</title>
        <authorList>
            <person name="Ma Y.F."/>
            <person name="Wu J.F."/>
            <person name="Wang S.Y."/>
            <person name="Jiang C.Y."/>
            <person name="Zhang Y."/>
            <person name="Qi S.W."/>
            <person name="Liu L."/>
            <person name="Zhao G.P."/>
            <person name="Liu S.J."/>
        </authorList>
    </citation>
    <scope>NUCLEOTIDE SEQUENCE</scope>
    <source>
        <plasmid evidence="3">pCNB</plasmid>
    </source>
</reference>
<name>Q5XW75_COMTE</name>
<sequence length="260" mass="28526">MSLPTSTIDQLAHALWQAECGLLPIDTLSSRYPDLDETDAYEIARQKMKLRGRATVGYKLGYTSAAMRQQMNIDEPNYGVLSEDMGVAQGSGEVAFDSLIHPLIEPEIAVRLDRQLAGGGHDRQSVLRAGGVCMPALEICDTRYREYVFKAVDNIADNSSSARYVLGAPHPISSVGDFRRIQVELWADGKLLDQGWGSNAMDDPLIAVAWLANRLNRDGAQLNAGDIVLTGGLTRGYRAQRNQMFKASFGALGDVTLYFR</sequence>
<dbReference type="AlphaFoldDB" id="Q5XW75"/>
<reference evidence="3" key="1">
    <citation type="journal article" date="2005" name="Arch. Microbiol.">
        <title>A novel 2-aminophenol 1,6-dioxygenase involved in the degradation of p-chloronitrobenzene by Comamonas strain CNB-1: purification, properties, genetic cloning and expression in Escherichia coli.</title>
        <authorList>
            <person name="Wu J.F."/>
            <person name="Sun C.W."/>
            <person name="Jiang C.Y."/>
            <person name="Liu Z.P."/>
            <person name="Liu S.J."/>
        </authorList>
    </citation>
    <scope>NUCLEOTIDE SEQUENCE</scope>
    <source>
        <plasmid evidence="3">pCNB</plasmid>
    </source>
</reference>
<dbReference type="Pfam" id="PF01557">
    <property type="entry name" value="FAA_hydrolase"/>
    <property type="match status" value="1"/>
</dbReference>
<dbReference type="PANTHER" id="PTHR30143">
    <property type="entry name" value="ACID HYDRATASE"/>
    <property type="match status" value="1"/>
</dbReference>
<evidence type="ECO:0000256" key="1">
    <source>
        <dbReference type="ARBA" id="ARBA00023239"/>
    </source>
</evidence>
<evidence type="ECO:0000259" key="2">
    <source>
        <dbReference type="Pfam" id="PF01557"/>
    </source>
</evidence>